<accession>A0A2S5ZZD5</accession>
<dbReference type="AlphaFoldDB" id="A0A2S5ZZD5"/>
<dbReference type="Pfam" id="PF04542">
    <property type="entry name" value="Sigma70_r2"/>
    <property type="match status" value="1"/>
</dbReference>
<keyword evidence="3" id="KW-0731">Sigma factor</keyword>
<sequence length="400" mass="43884">MTPDRIAAVFRAEYGRAVAVLIRTLGDIDLAEDAVADAFATALRRWPQDGPPPSPAGWIITTARRRAIDTLRRESARAGKYAEAAIVHAPPDDAEETAVPDERLRLIFTCCHPALNRPAQVALTLRLLGGLTTPEIARAFLVREATMAQRLARAKAKIRDARIPYRVPGEAELPERLDSVLATLFLIFNEGYVASSGTELLRADLCEEAVRLTRALVESMPEEPEAAGLLALMLLTHARRGARTDATGAFVRLADQDRGRWDAALVAEGRAIVRTCLRRNRPGRYQLLAAINAAHTDPVTDWTQILALYDRLARLDPNPVVALHRAVAVTEVDGPAAALSLVDGLDLTEHYLFHAVRADLLARLGRTDEARRSFDTAARLTGNQRERDYLATRSAALTPR</sequence>
<reference evidence="9 10" key="1">
    <citation type="submission" date="2018-02" db="EMBL/GenBank/DDBJ databases">
        <title>8 Nocardia nova and 1 Nocardia cyriacigeorgica strain used for evolution to TMP-SMX.</title>
        <authorList>
            <person name="Mehta H."/>
            <person name="Weng J."/>
            <person name="Shamoo Y."/>
        </authorList>
    </citation>
    <scope>NUCLEOTIDE SEQUENCE [LARGE SCALE GENOMIC DNA]</scope>
    <source>
        <strain evidence="9 10">BAA2227</strain>
    </source>
</reference>
<dbReference type="InterPro" id="IPR036388">
    <property type="entry name" value="WH-like_DNA-bd_sf"/>
</dbReference>
<name>A0A2S5ZZD5_9NOCA</name>
<dbReference type="GO" id="GO:0016987">
    <property type="term" value="F:sigma factor activity"/>
    <property type="evidence" value="ECO:0007669"/>
    <property type="project" value="UniProtKB-KW"/>
</dbReference>
<dbReference type="RefSeq" id="WP_104364362.1">
    <property type="nucleotide sequence ID" value="NZ_PSZD01000022.1"/>
</dbReference>
<keyword evidence="5" id="KW-0804">Transcription</keyword>
<evidence type="ECO:0000259" key="7">
    <source>
        <dbReference type="Pfam" id="PF08281"/>
    </source>
</evidence>
<dbReference type="NCBIfam" id="TIGR02937">
    <property type="entry name" value="sigma70-ECF"/>
    <property type="match status" value="1"/>
</dbReference>
<comment type="caution">
    <text evidence="9">The sequence shown here is derived from an EMBL/GenBank/DDBJ whole genome shotgun (WGS) entry which is preliminary data.</text>
</comment>
<dbReference type="InterPro" id="IPR011990">
    <property type="entry name" value="TPR-like_helical_dom_sf"/>
</dbReference>
<evidence type="ECO:0000259" key="8">
    <source>
        <dbReference type="Pfam" id="PF20239"/>
    </source>
</evidence>
<dbReference type="GO" id="GO:0003677">
    <property type="term" value="F:DNA binding"/>
    <property type="evidence" value="ECO:0007669"/>
    <property type="project" value="UniProtKB-KW"/>
</dbReference>
<dbReference type="GO" id="GO:0006352">
    <property type="term" value="P:DNA-templated transcription initiation"/>
    <property type="evidence" value="ECO:0007669"/>
    <property type="project" value="InterPro"/>
</dbReference>
<evidence type="ECO:0000313" key="9">
    <source>
        <dbReference type="EMBL" id="PPJ23881.1"/>
    </source>
</evidence>
<evidence type="ECO:0000256" key="4">
    <source>
        <dbReference type="ARBA" id="ARBA00023125"/>
    </source>
</evidence>
<evidence type="ECO:0000256" key="1">
    <source>
        <dbReference type="ARBA" id="ARBA00010641"/>
    </source>
</evidence>
<evidence type="ECO:0000256" key="3">
    <source>
        <dbReference type="ARBA" id="ARBA00023082"/>
    </source>
</evidence>
<keyword evidence="2" id="KW-0805">Transcription regulation</keyword>
<dbReference type="Gene3D" id="1.10.10.10">
    <property type="entry name" value="Winged helix-like DNA-binding domain superfamily/Winged helix DNA-binding domain"/>
    <property type="match status" value="1"/>
</dbReference>
<dbReference type="Gene3D" id="1.25.40.10">
    <property type="entry name" value="Tetratricopeptide repeat domain"/>
    <property type="match status" value="1"/>
</dbReference>
<dbReference type="InterPro" id="IPR007627">
    <property type="entry name" value="RNA_pol_sigma70_r2"/>
</dbReference>
<feature type="domain" description="RNA polymerase sigma-70 region 2" evidence="6">
    <location>
        <begin position="10"/>
        <end position="75"/>
    </location>
</feature>
<dbReference type="InterPro" id="IPR013325">
    <property type="entry name" value="RNA_pol_sigma_r2"/>
</dbReference>
<dbReference type="Pfam" id="PF20239">
    <property type="entry name" value="DUF6596"/>
    <property type="match status" value="1"/>
</dbReference>
<evidence type="ECO:0000256" key="2">
    <source>
        <dbReference type="ARBA" id="ARBA00023015"/>
    </source>
</evidence>
<comment type="similarity">
    <text evidence="1">Belongs to the sigma-70 factor family. ECF subfamily.</text>
</comment>
<dbReference type="SUPFAM" id="SSF88946">
    <property type="entry name" value="Sigma2 domain of RNA polymerase sigma factors"/>
    <property type="match status" value="1"/>
</dbReference>
<gene>
    <name evidence="9" type="ORF">C5F51_27580</name>
</gene>
<protein>
    <submittedName>
        <fullName evidence="9">RNA polymerase subunit sigma-24</fullName>
    </submittedName>
</protein>
<dbReference type="InterPro" id="IPR013249">
    <property type="entry name" value="RNA_pol_sigma70_r4_t2"/>
</dbReference>
<dbReference type="InterPro" id="IPR013324">
    <property type="entry name" value="RNA_pol_sigma_r3/r4-like"/>
</dbReference>
<dbReference type="Pfam" id="PF08281">
    <property type="entry name" value="Sigma70_r4_2"/>
    <property type="match status" value="1"/>
</dbReference>
<dbReference type="EMBL" id="PSZD01000022">
    <property type="protein sequence ID" value="PPJ23881.1"/>
    <property type="molecule type" value="Genomic_DNA"/>
</dbReference>
<dbReference type="InterPro" id="IPR046531">
    <property type="entry name" value="DUF6596"/>
</dbReference>
<proteinExistence type="inferred from homology"/>
<keyword evidence="10" id="KW-1185">Reference proteome</keyword>
<keyword evidence="4" id="KW-0238">DNA-binding</keyword>
<dbReference type="SUPFAM" id="SSF88659">
    <property type="entry name" value="Sigma3 and sigma4 domains of RNA polymerase sigma factors"/>
    <property type="match status" value="1"/>
</dbReference>
<feature type="domain" description="RNA polymerase sigma factor 70 region 4 type 2" evidence="7">
    <location>
        <begin position="107"/>
        <end position="158"/>
    </location>
</feature>
<evidence type="ECO:0000259" key="6">
    <source>
        <dbReference type="Pfam" id="PF04542"/>
    </source>
</evidence>
<dbReference type="PANTHER" id="PTHR47756">
    <property type="entry name" value="BLL6612 PROTEIN-RELATED"/>
    <property type="match status" value="1"/>
</dbReference>
<organism evidence="9 10">
    <name type="scientific">Nocardia nova</name>
    <dbReference type="NCBI Taxonomy" id="37330"/>
    <lineage>
        <taxon>Bacteria</taxon>
        <taxon>Bacillati</taxon>
        <taxon>Actinomycetota</taxon>
        <taxon>Actinomycetes</taxon>
        <taxon>Mycobacteriales</taxon>
        <taxon>Nocardiaceae</taxon>
        <taxon>Nocardia</taxon>
    </lineage>
</organism>
<evidence type="ECO:0000313" key="10">
    <source>
        <dbReference type="Proteomes" id="UP000238356"/>
    </source>
</evidence>
<feature type="domain" description="DUF6596" evidence="8">
    <location>
        <begin position="176"/>
        <end position="275"/>
    </location>
</feature>
<dbReference type="Gene3D" id="1.10.1740.10">
    <property type="match status" value="1"/>
</dbReference>
<dbReference type="Proteomes" id="UP000238356">
    <property type="component" value="Unassembled WGS sequence"/>
</dbReference>
<evidence type="ECO:0000256" key="5">
    <source>
        <dbReference type="ARBA" id="ARBA00023163"/>
    </source>
</evidence>
<dbReference type="PANTHER" id="PTHR47756:SF2">
    <property type="entry name" value="BLL6612 PROTEIN"/>
    <property type="match status" value="1"/>
</dbReference>
<dbReference type="InterPro" id="IPR014284">
    <property type="entry name" value="RNA_pol_sigma-70_dom"/>
</dbReference>